<name>A0A368PHU2_SETIT</name>
<feature type="region of interest" description="Disordered" evidence="1">
    <location>
        <begin position="43"/>
        <end position="83"/>
    </location>
</feature>
<sequence length="223" mass="24293">MPLAEALLLATCLQQDASRKLPPLTVPRGIGILFLAPSPDRRYKRRGEAHGPFRKLRPRPGLSCRDGPAPPAPPRPPPDRRRLHLHHGAHVGEPAAAGGVLLLLHVGPGVGRARRAPAAPGARRRRVSELADRRLPAHSLIHYRFFFLFPFALLVLCCPPDGSQAVVNAGRRISLLQPGARDIEAAGLANLPWPSKLRGLADFLGLIVTRFFACSFFPGENLY</sequence>
<proteinExistence type="predicted"/>
<protein>
    <submittedName>
        <fullName evidence="2">Uncharacterized protein</fullName>
    </submittedName>
</protein>
<gene>
    <name evidence="2" type="ORF">SETIT_1G076500v2</name>
</gene>
<organism evidence="2">
    <name type="scientific">Setaria italica</name>
    <name type="common">Foxtail millet</name>
    <name type="synonym">Panicum italicum</name>
    <dbReference type="NCBI Taxonomy" id="4555"/>
    <lineage>
        <taxon>Eukaryota</taxon>
        <taxon>Viridiplantae</taxon>
        <taxon>Streptophyta</taxon>
        <taxon>Embryophyta</taxon>
        <taxon>Tracheophyta</taxon>
        <taxon>Spermatophyta</taxon>
        <taxon>Magnoliopsida</taxon>
        <taxon>Liliopsida</taxon>
        <taxon>Poales</taxon>
        <taxon>Poaceae</taxon>
        <taxon>PACMAD clade</taxon>
        <taxon>Panicoideae</taxon>
        <taxon>Panicodae</taxon>
        <taxon>Paniceae</taxon>
        <taxon>Cenchrinae</taxon>
        <taxon>Setaria</taxon>
    </lineage>
</organism>
<evidence type="ECO:0000313" key="2">
    <source>
        <dbReference type="EMBL" id="RCV05347.1"/>
    </source>
</evidence>
<dbReference type="AlphaFoldDB" id="A0A368PHU2"/>
<evidence type="ECO:0000256" key="1">
    <source>
        <dbReference type="SAM" id="MobiDB-lite"/>
    </source>
</evidence>
<reference evidence="2" key="2">
    <citation type="submission" date="2015-07" db="EMBL/GenBank/DDBJ databases">
        <authorList>
            <person name="Noorani M."/>
        </authorList>
    </citation>
    <scope>NUCLEOTIDE SEQUENCE</scope>
    <source>
        <strain evidence="2">Yugu1</strain>
    </source>
</reference>
<accession>A0A368PHU2</accession>
<dbReference type="EMBL" id="CM003528">
    <property type="protein sequence ID" value="RCV05347.1"/>
    <property type="molecule type" value="Genomic_DNA"/>
</dbReference>
<reference evidence="2" key="1">
    <citation type="journal article" date="2012" name="Nat. Biotechnol.">
        <title>Reference genome sequence of the model plant Setaria.</title>
        <authorList>
            <person name="Bennetzen J.L."/>
            <person name="Schmutz J."/>
            <person name="Wang H."/>
            <person name="Percifield R."/>
            <person name="Hawkins J."/>
            <person name="Pontaroli A.C."/>
            <person name="Estep M."/>
            <person name="Feng L."/>
            <person name="Vaughn J.N."/>
            <person name="Grimwood J."/>
            <person name="Jenkins J."/>
            <person name="Barry K."/>
            <person name="Lindquist E."/>
            <person name="Hellsten U."/>
            <person name="Deshpande S."/>
            <person name="Wang X."/>
            <person name="Wu X."/>
            <person name="Mitros T."/>
            <person name="Triplett J."/>
            <person name="Yang X."/>
            <person name="Ye C.Y."/>
            <person name="Mauro-Herrera M."/>
            <person name="Wang L."/>
            <person name="Li P."/>
            <person name="Sharma M."/>
            <person name="Sharma R."/>
            <person name="Ronald P.C."/>
            <person name="Panaud O."/>
            <person name="Kellogg E.A."/>
            <person name="Brutnell T.P."/>
            <person name="Doust A.N."/>
            <person name="Tuskan G.A."/>
            <person name="Rokhsar D."/>
            <person name="Devos K.M."/>
        </authorList>
    </citation>
    <scope>NUCLEOTIDE SEQUENCE [LARGE SCALE GENOMIC DNA]</scope>
    <source>
        <strain evidence="2">Yugu1</strain>
    </source>
</reference>